<dbReference type="AlphaFoldDB" id="A0AA41UHV5"/>
<evidence type="ECO:0000313" key="1">
    <source>
        <dbReference type="EMBL" id="MCI0128711.1"/>
    </source>
</evidence>
<comment type="caution">
    <text evidence="1">The sequence shown here is derived from an EMBL/GenBank/DDBJ whole genome shotgun (WGS) entry which is preliminary data.</text>
</comment>
<organism evidence="1 2">
    <name type="scientific">Paradevosia shaoguanensis</name>
    <dbReference type="NCBI Taxonomy" id="1335043"/>
    <lineage>
        <taxon>Bacteria</taxon>
        <taxon>Pseudomonadati</taxon>
        <taxon>Pseudomonadota</taxon>
        <taxon>Alphaproteobacteria</taxon>
        <taxon>Hyphomicrobiales</taxon>
        <taxon>Devosiaceae</taxon>
        <taxon>Paradevosia</taxon>
    </lineage>
</organism>
<keyword evidence="2" id="KW-1185">Reference proteome</keyword>
<gene>
    <name evidence="1" type="ORF">ML536_17910</name>
</gene>
<dbReference type="Proteomes" id="UP001156140">
    <property type="component" value="Unassembled WGS sequence"/>
</dbReference>
<dbReference type="EMBL" id="JALAZD010000002">
    <property type="protein sequence ID" value="MCI0128711.1"/>
    <property type="molecule type" value="Genomic_DNA"/>
</dbReference>
<accession>A0AA41UHV5</accession>
<protein>
    <submittedName>
        <fullName evidence="1">Phage tail protein</fullName>
    </submittedName>
</protein>
<sequence>MAVSELVGSAITAMRRVKYVSPRPSMLPFLVWEYGLGELTPYVPNLYDLIDQGVRWQRLRGTVSAIAIGLGWIGYTAKLEEAWTGRRWWNSFQLRFDTLPAKDLPDLERIEGITSLSVPKRSMLRRGVFAYDVGAVALDDTLLDGALLEDESGVAVTQAGTLWSFGRTYEHEHTLTEAEGLAIGNWLDPVSDEGLLWANLDIPWVEADFLWADDPVMQRRAILAGWFVGKPLYLRLSSAAGVIGYRLCRAVRAVRQQFGGAYSFAGSAYEPSAAAGNLYVEAMTDFGDANDVTCIEAALMVGAERAPGVKPGKAWLRPSELTAGTAIAAWPVSIPLRTTVRERFKLMMRF</sequence>
<proteinExistence type="predicted"/>
<reference evidence="1" key="1">
    <citation type="submission" date="2022-03" db="EMBL/GenBank/DDBJ databases">
        <title>The complete genome sequence of a Methyloterrigena soli.</title>
        <authorList>
            <person name="Zi Z."/>
        </authorList>
    </citation>
    <scope>NUCLEOTIDE SEQUENCE</scope>
    <source>
        <strain evidence="1">M48</strain>
    </source>
</reference>
<dbReference type="InterPro" id="IPR006521">
    <property type="entry name" value="Tail_protein_I"/>
</dbReference>
<evidence type="ECO:0000313" key="2">
    <source>
        <dbReference type="Proteomes" id="UP001156140"/>
    </source>
</evidence>
<dbReference type="Pfam" id="PF09684">
    <property type="entry name" value="Tail_P2_I"/>
    <property type="match status" value="1"/>
</dbReference>
<name>A0AA41UHV5_9HYPH</name>